<sequence length="162" mass="18561">MTASPSTYWRESAKLRGFLIRVAASRCSPSGDPEDIVHEALVRGACYSRLDMDRLPQFLVTVVIRLCIDENRRTAVAVRMARDRRLFPASSQDPSESVCDRAEAHWVRRRLANFSPRDRKLVSMVTDGLPPAEIAKVLRTTPQGTYSALYRIRRRINDCYEY</sequence>
<keyword evidence="2" id="KW-1185">Reference proteome</keyword>
<evidence type="ECO:0000313" key="2">
    <source>
        <dbReference type="Proteomes" id="UP001456344"/>
    </source>
</evidence>
<evidence type="ECO:0000313" key="1">
    <source>
        <dbReference type="EMBL" id="WYW21273.1"/>
    </source>
</evidence>
<name>A0ACD5BP96_9PSEU</name>
<protein>
    <submittedName>
        <fullName evidence="1">Sigma-70 family RNA polymerase sigma factor</fullName>
    </submittedName>
</protein>
<organism evidence="1 2">
    <name type="scientific">Amycolatopsis coloradensis</name>
    <dbReference type="NCBI Taxonomy" id="76021"/>
    <lineage>
        <taxon>Bacteria</taxon>
        <taxon>Bacillati</taxon>
        <taxon>Actinomycetota</taxon>
        <taxon>Actinomycetes</taxon>
        <taxon>Pseudonocardiales</taxon>
        <taxon>Pseudonocardiaceae</taxon>
        <taxon>Amycolatopsis</taxon>
    </lineage>
</organism>
<reference evidence="1" key="1">
    <citation type="submission" date="2023-10" db="EMBL/GenBank/DDBJ databases">
        <title>Whole genome sequencing of actinobacterial strain Amycolatopsis sp. (BCA-696) identifies the underlying plant growth-promoting genes.</title>
        <authorList>
            <person name="Gandham P."/>
            <person name="Vadla N."/>
            <person name="Saji A."/>
            <person name="Srinivas V."/>
            <person name="Ruperao P."/>
            <person name="Selvanayagam S."/>
            <person name="Saxena R.K."/>
            <person name="Rathore A."/>
            <person name="Gopalakrishnan S."/>
            <person name="Thakur V."/>
        </authorList>
    </citation>
    <scope>NUCLEOTIDE SEQUENCE</scope>
    <source>
        <strain evidence="1">BCA-696</strain>
    </source>
</reference>
<accession>A0ACD5BP96</accession>
<dbReference type="Proteomes" id="UP001456344">
    <property type="component" value="Chromosome"/>
</dbReference>
<gene>
    <name evidence="1" type="ORF">LCL61_37580</name>
</gene>
<proteinExistence type="predicted"/>
<dbReference type="EMBL" id="CP150484">
    <property type="protein sequence ID" value="WYW21273.1"/>
    <property type="molecule type" value="Genomic_DNA"/>
</dbReference>